<dbReference type="GO" id="GO:0003824">
    <property type="term" value="F:catalytic activity"/>
    <property type="evidence" value="ECO:0007669"/>
    <property type="project" value="InterPro"/>
</dbReference>
<dbReference type="InterPro" id="IPR036691">
    <property type="entry name" value="Endo/exonu/phosph_ase_sf"/>
</dbReference>
<dbReference type="SUPFAM" id="SSF56219">
    <property type="entry name" value="DNase I-like"/>
    <property type="match status" value="1"/>
</dbReference>
<dbReference type="InterPro" id="IPR000477">
    <property type="entry name" value="RT_dom"/>
</dbReference>
<dbReference type="Gene3D" id="3.30.40.10">
    <property type="entry name" value="Zinc/RING finger domain, C3HC4 (zinc finger)"/>
    <property type="match status" value="1"/>
</dbReference>
<proteinExistence type="predicted"/>
<protein>
    <recommendedName>
        <fullName evidence="5">Reverse transcriptase domain-containing protein</fullName>
    </recommendedName>
</protein>
<reference evidence="6" key="1">
    <citation type="submission" date="2019-08" db="EMBL/GenBank/DDBJ databases">
        <title>The improved chromosome-level genome for the pearl oyster Pinctada fucata martensii using PacBio sequencing and Hi-C.</title>
        <authorList>
            <person name="Zheng Z."/>
        </authorList>
    </citation>
    <scope>NUCLEOTIDE SEQUENCE</scope>
    <source>
        <strain evidence="6">ZZ-2019</strain>
        <tissue evidence="6">Adductor muscle</tissue>
    </source>
</reference>
<dbReference type="AlphaFoldDB" id="A0AA88XXQ9"/>
<accession>A0AA88XXQ9</accession>
<keyword evidence="7" id="KW-1185">Reference proteome</keyword>
<dbReference type="InterPro" id="IPR013083">
    <property type="entry name" value="Znf_RING/FYVE/PHD"/>
</dbReference>
<dbReference type="InterPro" id="IPR011011">
    <property type="entry name" value="Znf_FYVE_PHD"/>
</dbReference>
<evidence type="ECO:0000256" key="3">
    <source>
        <dbReference type="ARBA" id="ARBA00022833"/>
    </source>
</evidence>
<evidence type="ECO:0000256" key="1">
    <source>
        <dbReference type="ARBA" id="ARBA00022723"/>
    </source>
</evidence>
<dbReference type="InterPro" id="IPR043502">
    <property type="entry name" value="DNA/RNA_pol_sf"/>
</dbReference>
<dbReference type="Gene3D" id="3.60.10.10">
    <property type="entry name" value="Endonuclease/exonuclease/phosphatase"/>
    <property type="match status" value="1"/>
</dbReference>
<keyword evidence="2" id="KW-0863">Zinc-finger</keyword>
<sequence>MSTTSRKPIQLPINKNQSKSIIILIIIFQSGDIELNPGPKTANIFPCGMCENPVTWSMDGVSCDNCSIWHHRLCIELCTMDYELLHRPNVQWMCCKCDSLNVSSFTFHSYEIDNTSYYEPLTTEESFSYSFVSKFSPMKTSSPKQQANKSTNSTISTAKNYSSKNDSNTYSKIPKKKNLRVLTVNCRSIKDKTSEFKAILNYTKPDIVIGTESWLKGIQPGKNPTKDAIKSSEIFTDQYQAFRNDRGTLGGGVFVLVHNSIVATEQPQYVTNCEINWVKIKLQHTKNLLIGSFYMPHRSKNTLEELEKSLQLVTNDKNNNIILAGDFNCPDISWNTLSLKSSSSDKEIQSMLINLTTQEGLTQVHDEATRGENLLDLIFTTNPSLVKTSSNIPGISDHAIIVTDVDAKPYYQKQNPRKAYQWSKANWEGVYTDLDNLTSEIESLDKQGTPINNLWNKFKNTIHSSLDKNIPAKMIKSNNKLPWINHKIKKMIRRKQTLYNQAKRNGKWANYHHYQKECKRQIRKAEWQYINTAIIEGMDKNNSKPFWKYVKSRKQDNIGVAPLKFKGQLINDSKHKAKLLLDQFASVFTKEKASNMPSTTKKVKNSMNHIKIREEGVRKLLENINPSKATGPDNIPNRVLKQCAKQLAPALTCIYQRSLDSGELPKDWLSANISCIYKKGDKHAPENYRPVSLTSVPCKLLEHIICKNMMKHLEQNKVLTTLNHGFRSGYSCETQLAITIQDMLESFDKGRQIDIAILDFSKAFDTVPHDRLLHKIEQYGIRNKTHKWLENFLTTRKMRVQLEGVQSDETSVESGVLQGTVLGPILFLCHINDLPDSVKSSVRLFADDCLLYREINKQGDHDILQQDLTDLENWAEKWGMRFNVKKCYILSMKKKSHRNYILNNHTLDQVPSNPYLGLQISEDLKWKEHINNVTKKANSTLGFLRRNLQHSVPENAEKQHM</sequence>
<comment type="caution">
    <text evidence="6">The sequence shown here is derived from an EMBL/GenBank/DDBJ whole genome shotgun (WGS) entry which is preliminary data.</text>
</comment>
<dbReference type="PANTHER" id="PTHR33395">
    <property type="entry name" value="TRANSCRIPTASE, PUTATIVE-RELATED-RELATED"/>
    <property type="match status" value="1"/>
</dbReference>
<keyword evidence="1" id="KW-0479">Metal-binding</keyword>
<dbReference type="GO" id="GO:0008270">
    <property type="term" value="F:zinc ion binding"/>
    <property type="evidence" value="ECO:0007669"/>
    <property type="project" value="UniProtKB-KW"/>
</dbReference>
<feature type="domain" description="Reverse transcriptase" evidence="5">
    <location>
        <begin position="657"/>
        <end position="920"/>
    </location>
</feature>
<dbReference type="PANTHER" id="PTHR33395:SF22">
    <property type="entry name" value="REVERSE TRANSCRIPTASE DOMAIN-CONTAINING PROTEIN"/>
    <property type="match status" value="1"/>
</dbReference>
<dbReference type="Pfam" id="PF00078">
    <property type="entry name" value="RVT_1"/>
    <property type="match status" value="1"/>
</dbReference>
<evidence type="ECO:0000256" key="2">
    <source>
        <dbReference type="ARBA" id="ARBA00022771"/>
    </source>
</evidence>
<evidence type="ECO:0000313" key="7">
    <source>
        <dbReference type="Proteomes" id="UP001186944"/>
    </source>
</evidence>
<dbReference type="InterPro" id="IPR019786">
    <property type="entry name" value="Zinc_finger_PHD-type_CS"/>
</dbReference>
<name>A0AA88XXQ9_PINIB</name>
<organism evidence="6 7">
    <name type="scientific">Pinctada imbricata</name>
    <name type="common">Atlantic pearl-oyster</name>
    <name type="synonym">Pinctada martensii</name>
    <dbReference type="NCBI Taxonomy" id="66713"/>
    <lineage>
        <taxon>Eukaryota</taxon>
        <taxon>Metazoa</taxon>
        <taxon>Spiralia</taxon>
        <taxon>Lophotrochozoa</taxon>
        <taxon>Mollusca</taxon>
        <taxon>Bivalvia</taxon>
        <taxon>Autobranchia</taxon>
        <taxon>Pteriomorphia</taxon>
        <taxon>Pterioida</taxon>
        <taxon>Pterioidea</taxon>
        <taxon>Pteriidae</taxon>
        <taxon>Pinctada</taxon>
    </lineage>
</organism>
<evidence type="ECO:0000259" key="5">
    <source>
        <dbReference type="PROSITE" id="PS50878"/>
    </source>
</evidence>
<feature type="region of interest" description="Disordered" evidence="4">
    <location>
        <begin position="138"/>
        <end position="168"/>
    </location>
</feature>
<dbReference type="Pfam" id="PF14529">
    <property type="entry name" value="Exo_endo_phos_2"/>
    <property type="match status" value="1"/>
</dbReference>
<dbReference type="SUPFAM" id="SSF57903">
    <property type="entry name" value="FYVE/PHD zinc finger"/>
    <property type="match status" value="1"/>
</dbReference>
<gene>
    <name evidence="6" type="ORF">FSP39_007510</name>
</gene>
<evidence type="ECO:0000256" key="4">
    <source>
        <dbReference type="SAM" id="MobiDB-lite"/>
    </source>
</evidence>
<dbReference type="PROSITE" id="PS50878">
    <property type="entry name" value="RT_POL"/>
    <property type="match status" value="1"/>
</dbReference>
<dbReference type="InterPro" id="IPR005135">
    <property type="entry name" value="Endo/exonuclease/phosphatase"/>
</dbReference>
<dbReference type="EMBL" id="VSWD01000010">
    <property type="protein sequence ID" value="KAK3089901.1"/>
    <property type="molecule type" value="Genomic_DNA"/>
</dbReference>
<dbReference type="GO" id="GO:0061343">
    <property type="term" value="P:cell adhesion involved in heart morphogenesis"/>
    <property type="evidence" value="ECO:0007669"/>
    <property type="project" value="TreeGrafter"/>
</dbReference>
<dbReference type="SUPFAM" id="SSF56672">
    <property type="entry name" value="DNA/RNA polymerases"/>
    <property type="match status" value="1"/>
</dbReference>
<dbReference type="GO" id="GO:0007508">
    <property type="term" value="P:larval heart development"/>
    <property type="evidence" value="ECO:0007669"/>
    <property type="project" value="TreeGrafter"/>
</dbReference>
<dbReference type="PROSITE" id="PS01359">
    <property type="entry name" value="ZF_PHD_1"/>
    <property type="match status" value="1"/>
</dbReference>
<dbReference type="Proteomes" id="UP001186944">
    <property type="component" value="Unassembled WGS sequence"/>
</dbReference>
<dbReference type="CDD" id="cd01650">
    <property type="entry name" value="RT_nLTR_like"/>
    <property type="match status" value="1"/>
</dbReference>
<evidence type="ECO:0000313" key="6">
    <source>
        <dbReference type="EMBL" id="KAK3089901.1"/>
    </source>
</evidence>
<dbReference type="GO" id="GO:0031012">
    <property type="term" value="C:extracellular matrix"/>
    <property type="evidence" value="ECO:0007669"/>
    <property type="project" value="TreeGrafter"/>
</dbReference>
<keyword evidence="3" id="KW-0862">Zinc</keyword>